<name>A0A0B7H8A7_9FLAO</name>
<gene>
    <name evidence="1" type="ORF">CCAN12_630026</name>
</gene>
<protein>
    <submittedName>
        <fullName evidence="1">Uracil phosphoribosyltransferase</fullName>
        <ecNumber evidence="1">2.4.2.9</ecNumber>
    </submittedName>
</protein>
<evidence type="ECO:0000313" key="1">
    <source>
        <dbReference type="EMBL" id="CEN35851.1"/>
    </source>
</evidence>
<sequence length="59" mass="6835">MIEQSEQHKKTLLSPLEINVILNRLACELIENHGDFSNTAFCRDTTKRCFFGKTFSRTT</sequence>
<dbReference type="EMBL" id="CDOE01000060">
    <property type="protein sequence ID" value="CEN35851.1"/>
    <property type="molecule type" value="Genomic_DNA"/>
</dbReference>
<dbReference type="EC" id="2.4.2.9" evidence="1"/>
<reference evidence="1 2" key="1">
    <citation type="submission" date="2015-01" db="EMBL/GenBank/DDBJ databases">
        <authorList>
            <person name="Xiang T."/>
            <person name="Song Y."/>
            <person name="Huang L."/>
            <person name="Wang B."/>
            <person name="Wu P."/>
        </authorList>
    </citation>
    <scope>NUCLEOTIDE SEQUENCE [LARGE SCALE GENOMIC DNA]</scope>
    <source>
        <strain evidence="1 2">Cc12</strain>
    </source>
</reference>
<dbReference type="Proteomes" id="UP000044026">
    <property type="component" value="Unassembled WGS sequence"/>
</dbReference>
<dbReference type="GO" id="GO:0004845">
    <property type="term" value="F:uracil phosphoribosyltransferase activity"/>
    <property type="evidence" value="ECO:0007669"/>
    <property type="project" value="UniProtKB-EC"/>
</dbReference>
<dbReference type="AlphaFoldDB" id="A0A0B7H8A7"/>
<evidence type="ECO:0000313" key="2">
    <source>
        <dbReference type="Proteomes" id="UP000044026"/>
    </source>
</evidence>
<keyword evidence="1" id="KW-0808">Transferase</keyword>
<keyword evidence="1" id="KW-0328">Glycosyltransferase</keyword>
<proteinExistence type="predicted"/>
<organism evidence="1 2">
    <name type="scientific">Capnocytophaga canimorsus</name>
    <dbReference type="NCBI Taxonomy" id="28188"/>
    <lineage>
        <taxon>Bacteria</taxon>
        <taxon>Pseudomonadati</taxon>
        <taxon>Bacteroidota</taxon>
        <taxon>Flavobacteriia</taxon>
        <taxon>Flavobacteriales</taxon>
        <taxon>Flavobacteriaceae</taxon>
        <taxon>Capnocytophaga</taxon>
    </lineage>
</organism>
<accession>A0A0B7H8A7</accession>